<protein>
    <submittedName>
        <fullName evidence="2">Uncharacterized protein</fullName>
    </submittedName>
</protein>
<dbReference type="Proteomes" id="UP000054266">
    <property type="component" value="Unassembled WGS sequence"/>
</dbReference>
<feature type="compositionally biased region" description="Basic and acidic residues" evidence="1">
    <location>
        <begin position="486"/>
        <end position="502"/>
    </location>
</feature>
<feature type="compositionally biased region" description="Polar residues" evidence="1">
    <location>
        <begin position="311"/>
        <end position="330"/>
    </location>
</feature>
<reference evidence="2 3" key="1">
    <citation type="submission" date="2015-01" db="EMBL/GenBank/DDBJ databases">
        <title>The Genome Sequence of Capronia semiimmersa CBS27337.</title>
        <authorList>
            <consortium name="The Broad Institute Genomics Platform"/>
            <person name="Cuomo C."/>
            <person name="de Hoog S."/>
            <person name="Gorbushina A."/>
            <person name="Stielow B."/>
            <person name="Teixiera M."/>
            <person name="Abouelleil A."/>
            <person name="Chapman S.B."/>
            <person name="Priest M."/>
            <person name="Young S.K."/>
            <person name="Wortman J."/>
            <person name="Nusbaum C."/>
            <person name="Birren B."/>
        </authorList>
    </citation>
    <scope>NUCLEOTIDE SEQUENCE [LARGE SCALE GENOMIC DNA]</scope>
    <source>
        <strain evidence="2 3">CBS 27337</strain>
    </source>
</reference>
<feature type="compositionally biased region" description="Basic residues" evidence="1">
    <location>
        <begin position="396"/>
        <end position="405"/>
    </location>
</feature>
<feature type="region of interest" description="Disordered" evidence="1">
    <location>
        <begin position="396"/>
        <end position="508"/>
    </location>
</feature>
<proteinExistence type="predicted"/>
<feature type="compositionally biased region" description="Basic and acidic residues" evidence="1">
    <location>
        <begin position="331"/>
        <end position="343"/>
    </location>
</feature>
<accession>A0A0D2FA67</accession>
<dbReference type="AlphaFoldDB" id="A0A0D2FA67"/>
<evidence type="ECO:0000313" key="3">
    <source>
        <dbReference type="Proteomes" id="UP000054266"/>
    </source>
</evidence>
<feature type="compositionally biased region" description="Basic and acidic residues" evidence="1">
    <location>
        <begin position="353"/>
        <end position="366"/>
    </location>
</feature>
<dbReference type="EMBL" id="KN846960">
    <property type="protein sequence ID" value="KIW64908.1"/>
    <property type="molecule type" value="Genomic_DNA"/>
</dbReference>
<evidence type="ECO:0000256" key="1">
    <source>
        <dbReference type="SAM" id="MobiDB-lite"/>
    </source>
</evidence>
<feature type="compositionally biased region" description="Low complexity" evidence="1">
    <location>
        <begin position="367"/>
        <end position="377"/>
    </location>
</feature>
<feature type="compositionally biased region" description="Basic and acidic residues" evidence="1">
    <location>
        <begin position="424"/>
        <end position="447"/>
    </location>
</feature>
<name>A0A0D2FA67_9EURO</name>
<keyword evidence="3" id="KW-1185">Reference proteome</keyword>
<evidence type="ECO:0000313" key="2">
    <source>
        <dbReference type="EMBL" id="KIW64908.1"/>
    </source>
</evidence>
<feature type="region of interest" description="Disordered" evidence="1">
    <location>
        <begin position="311"/>
        <end position="378"/>
    </location>
</feature>
<sequence>MAYIADSAASEEINRLTEQVERLKDDLFDLAPLQKNQASDATITSDYLELCQSIDFWVDNVIEDSSFDKHYKKGDRREQSVLKSVGISHFTVRNERSYAYFLLSVAIQRELQRKIFDRHYPIGVVKQQGDVIDLVLEGMKKLESGKEQIIRDRWRSEAVRGLTALDDLKQSQAGELNKLARAFMDFVSPKKDPSICGLDHRAFQKHSDILYGIFIAAGKLHQDLRSSIFQYRIQLPKVDVNVDGEQMAESGWKLRDVDKWRDVAETGQSARPLCSLYPSVVREGGDGHGKPRTLVPPTIVVEFPILKASAQASRIHSTRPSPTHSVSSDPASRETTRRRDRGGASEQTTHTSDSARSREPGRDAESTHSLSSSSEHGFLGGFTKSMAYYASGRYKRFSKPRRKSPGKAESARDPGSPKGQNTQEDEHVYVRDRWNRESEHDAWREQGDPADFPGIGERRSATDGYSYFPRGSESHHDYHQDRRRREHYDEAPRKRRNSENVLHRTSSL</sequence>
<organism evidence="2 3">
    <name type="scientific">Phialophora macrospora</name>
    <dbReference type="NCBI Taxonomy" id="1851006"/>
    <lineage>
        <taxon>Eukaryota</taxon>
        <taxon>Fungi</taxon>
        <taxon>Dikarya</taxon>
        <taxon>Ascomycota</taxon>
        <taxon>Pezizomycotina</taxon>
        <taxon>Eurotiomycetes</taxon>
        <taxon>Chaetothyriomycetidae</taxon>
        <taxon>Chaetothyriales</taxon>
        <taxon>Herpotrichiellaceae</taxon>
        <taxon>Phialophora</taxon>
    </lineage>
</organism>
<gene>
    <name evidence="2" type="ORF">PV04_07212</name>
</gene>
<dbReference type="HOGENOM" id="CLU_536349_0_0_1"/>